<dbReference type="PANTHER" id="PTHR43105">
    <property type="entry name" value="RESPIRATORY NITRATE REDUCTASE"/>
    <property type="match status" value="1"/>
</dbReference>
<dbReference type="Pfam" id="PF01568">
    <property type="entry name" value="Molydop_binding"/>
    <property type="match status" value="1"/>
</dbReference>
<dbReference type="Pfam" id="PF04879">
    <property type="entry name" value="Molybdop_Fe4S4"/>
    <property type="match status" value="1"/>
</dbReference>
<dbReference type="PROSITE" id="PS51669">
    <property type="entry name" value="4FE4S_MOW_BIS_MGD"/>
    <property type="match status" value="1"/>
</dbReference>
<dbReference type="SUPFAM" id="SSF53706">
    <property type="entry name" value="Formate dehydrogenase/DMSO reductase, domains 1-3"/>
    <property type="match status" value="1"/>
</dbReference>
<proteinExistence type="predicted"/>
<evidence type="ECO:0000259" key="5">
    <source>
        <dbReference type="PROSITE" id="PS51669"/>
    </source>
</evidence>
<organism evidence="6 7">
    <name type="scientific">Hymenobacter setariae</name>
    <dbReference type="NCBI Taxonomy" id="2594794"/>
    <lineage>
        <taxon>Bacteria</taxon>
        <taxon>Pseudomonadati</taxon>
        <taxon>Bacteroidota</taxon>
        <taxon>Cytophagia</taxon>
        <taxon>Cytophagales</taxon>
        <taxon>Hymenobacteraceae</taxon>
        <taxon>Hymenobacter</taxon>
    </lineage>
</organism>
<keyword evidence="3" id="KW-0408">Iron</keyword>
<dbReference type="AlphaFoldDB" id="A0A558BSK7"/>
<dbReference type="SMART" id="SM00926">
    <property type="entry name" value="Molybdop_Fe4S4"/>
    <property type="match status" value="1"/>
</dbReference>
<keyword evidence="1" id="KW-0004">4Fe-4S</keyword>
<dbReference type="InterPro" id="IPR006656">
    <property type="entry name" value="Mopterin_OxRdtase"/>
</dbReference>
<dbReference type="Gene3D" id="3.40.228.10">
    <property type="entry name" value="Dimethylsulfoxide Reductase, domain 2"/>
    <property type="match status" value="1"/>
</dbReference>
<dbReference type="PANTHER" id="PTHR43105:SF10">
    <property type="entry name" value="NADH-QUINONE OXIDOREDUCTASE SUBUNIT G"/>
    <property type="match status" value="1"/>
</dbReference>
<feature type="domain" description="4Fe-4S Mo/W bis-MGD-type" evidence="5">
    <location>
        <begin position="37"/>
        <end position="93"/>
    </location>
</feature>
<evidence type="ECO:0000313" key="6">
    <source>
        <dbReference type="EMBL" id="TVT39518.1"/>
    </source>
</evidence>
<evidence type="ECO:0000256" key="4">
    <source>
        <dbReference type="ARBA" id="ARBA00023014"/>
    </source>
</evidence>
<dbReference type="RefSeq" id="WP_144850462.1">
    <property type="nucleotide sequence ID" value="NZ_VMRJ01000004.1"/>
</dbReference>
<evidence type="ECO:0000256" key="3">
    <source>
        <dbReference type="ARBA" id="ARBA00023004"/>
    </source>
</evidence>
<evidence type="ECO:0000256" key="2">
    <source>
        <dbReference type="ARBA" id="ARBA00022723"/>
    </source>
</evidence>
<name>A0A558BSK7_9BACT</name>
<keyword evidence="7" id="KW-1185">Reference proteome</keyword>
<dbReference type="InterPro" id="IPR006657">
    <property type="entry name" value="MoPterin_dinucl-bd_dom"/>
</dbReference>
<dbReference type="SUPFAM" id="SSF50692">
    <property type="entry name" value="ADC-like"/>
    <property type="match status" value="1"/>
</dbReference>
<protein>
    <submittedName>
        <fullName evidence="6">Molybdopterin oxidoreductase family protein</fullName>
    </submittedName>
</protein>
<reference evidence="6 7" key="1">
    <citation type="submission" date="2019-07" db="EMBL/GenBank/DDBJ databases">
        <title>Hymenobacter sp. straun FUR1 Genome sequencing and assembly.</title>
        <authorList>
            <person name="Chhetri G."/>
        </authorList>
    </citation>
    <scope>NUCLEOTIDE SEQUENCE [LARGE SCALE GENOMIC DNA]</scope>
    <source>
        <strain evidence="6 7">Fur1</strain>
    </source>
</reference>
<dbReference type="GO" id="GO:0016491">
    <property type="term" value="F:oxidoreductase activity"/>
    <property type="evidence" value="ECO:0007669"/>
    <property type="project" value="InterPro"/>
</dbReference>
<dbReference type="Gene3D" id="3.40.50.740">
    <property type="match status" value="1"/>
</dbReference>
<dbReference type="InterPro" id="IPR050123">
    <property type="entry name" value="Prok_molybdopt-oxidoreductase"/>
</dbReference>
<accession>A0A558BSK7</accession>
<keyword evidence="2" id="KW-0479">Metal-binding</keyword>
<evidence type="ECO:0000313" key="7">
    <source>
        <dbReference type="Proteomes" id="UP000317624"/>
    </source>
</evidence>
<gene>
    <name evidence="6" type="ORF">FNT36_17895</name>
</gene>
<dbReference type="GO" id="GO:0051539">
    <property type="term" value="F:4 iron, 4 sulfur cluster binding"/>
    <property type="evidence" value="ECO:0007669"/>
    <property type="project" value="UniProtKB-KW"/>
</dbReference>
<dbReference type="GO" id="GO:0043546">
    <property type="term" value="F:molybdopterin cofactor binding"/>
    <property type="evidence" value="ECO:0007669"/>
    <property type="project" value="InterPro"/>
</dbReference>
<sequence>MPETRDSITDIWGPRTGFEGQEQWPARIDEHTTEAPDHWVQSACVLCSNGCGVDIGVKDGRIVGVRGRAVDSVNHGRLGPKGLHGWVANNSPDRLTKPLIRRNGQLEEATWEEAMSLIVQKSKDLIAKHTSSSIGFYTSGQLFLEEYYALAIVGKAGLGTPHMDGNTRLCTATAAAALKASFGSDGQPGSYADLDSTEAILHVGHNIASQQTVLWMRILDRLAGPNPPKLVVIDPRRTYTAEKATVHLAPRVGTNIPVMNGLLHLIIEAGHLNHAYIEAHTLGFEELKKTVAKWTPDRVERLTGVPADKLRAAADILGTCKTLVSTVLQGVYQSMQATASAVQVNNLHLLRGLLGHDGSGIYQMNGQPTAQNTRECGADGDLPGFRNWGNETHIQELADLWNVHPDQIPHWAPPTHAMQIWRYCETGSIKMLWISGTNPLVSMPDLARARKILAKEDLFVIVQDAFLTETTKYADVVLPAAIWGEKTGCFTNVGRTVHISHRAVNPPGEARSDFDIFVDYSRRMDFRDQHGAPLLTSTWQTTEDAFNAWRECTRGRPCDYTGMSYAKLSEGSGIQWPCNEEFPDGKKHLYEDGVFATATEYCETYGEDLETGAPRSKEEYQAINPNGRAFLHGVDYEPPHEEPDEQYPLWLTTGRVVFHFHTRTKTGRSKALQDAAPDSFVQLATEDAARYGISEGDMVEVTSRRGRVLEPARVGGIEPGLVFIPFHYGYWDKADRPRAANELTLTEWDPVSKQPHFKYAAVKLRKVHA</sequence>
<dbReference type="InterPro" id="IPR009010">
    <property type="entry name" value="Asp_de-COase-like_dom_sf"/>
</dbReference>
<keyword evidence="4" id="KW-0411">Iron-sulfur</keyword>
<dbReference type="Gene3D" id="2.20.25.90">
    <property type="entry name" value="ADC-like domains"/>
    <property type="match status" value="1"/>
</dbReference>
<dbReference type="InterPro" id="IPR006963">
    <property type="entry name" value="Mopterin_OxRdtase_4Fe-4S_dom"/>
</dbReference>
<evidence type="ECO:0000256" key="1">
    <source>
        <dbReference type="ARBA" id="ARBA00022485"/>
    </source>
</evidence>
<dbReference type="EMBL" id="VMRJ01000004">
    <property type="protein sequence ID" value="TVT39518.1"/>
    <property type="molecule type" value="Genomic_DNA"/>
</dbReference>
<dbReference type="Pfam" id="PF00384">
    <property type="entry name" value="Molybdopterin"/>
    <property type="match status" value="1"/>
</dbReference>
<dbReference type="OrthoDB" id="7376058at2"/>
<dbReference type="Proteomes" id="UP000317624">
    <property type="component" value="Unassembled WGS sequence"/>
</dbReference>
<dbReference type="Gene3D" id="2.40.40.20">
    <property type="match status" value="1"/>
</dbReference>
<dbReference type="CDD" id="cd00508">
    <property type="entry name" value="MopB_CT_Fdh-Nap-like"/>
    <property type="match status" value="1"/>
</dbReference>
<dbReference type="GO" id="GO:0045333">
    <property type="term" value="P:cellular respiration"/>
    <property type="evidence" value="ECO:0007669"/>
    <property type="project" value="UniProtKB-ARBA"/>
</dbReference>
<comment type="caution">
    <text evidence="6">The sequence shown here is derived from an EMBL/GenBank/DDBJ whole genome shotgun (WGS) entry which is preliminary data.</text>
</comment>
<dbReference type="GO" id="GO:0046872">
    <property type="term" value="F:metal ion binding"/>
    <property type="evidence" value="ECO:0007669"/>
    <property type="project" value="UniProtKB-KW"/>
</dbReference>